<protein>
    <recommendedName>
        <fullName evidence="2">FXSXX-COOH protein</fullName>
    </recommendedName>
</protein>
<dbReference type="EMBL" id="CP109546">
    <property type="protein sequence ID" value="WTZ06858.1"/>
    <property type="molecule type" value="Genomic_DNA"/>
</dbReference>
<reference evidence="1" key="1">
    <citation type="submission" date="2022-10" db="EMBL/GenBank/DDBJ databases">
        <title>The complete genomes of actinobacterial strains from the NBC collection.</title>
        <authorList>
            <person name="Joergensen T.S."/>
            <person name="Alvarez Arevalo M."/>
            <person name="Sterndorff E.B."/>
            <person name="Faurdal D."/>
            <person name="Vuksanovic O."/>
            <person name="Mourched A.-S."/>
            <person name="Charusanti P."/>
            <person name="Shaw S."/>
            <person name="Blin K."/>
            <person name="Weber T."/>
        </authorList>
    </citation>
    <scope>NUCLEOTIDE SEQUENCE</scope>
    <source>
        <strain evidence="1">NBC_01393</strain>
    </source>
</reference>
<evidence type="ECO:0000313" key="1">
    <source>
        <dbReference type="EMBL" id="WTZ06858.1"/>
    </source>
</evidence>
<evidence type="ECO:0008006" key="2">
    <source>
        <dbReference type="Google" id="ProtNLM"/>
    </source>
</evidence>
<organism evidence="1">
    <name type="scientific">Streptomyces sp. NBC_01393</name>
    <dbReference type="NCBI Taxonomy" id="2903851"/>
    <lineage>
        <taxon>Bacteria</taxon>
        <taxon>Bacillati</taxon>
        <taxon>Actinomycetota</taxon>
        <taxon>Actinomycetes</taxon>
        <taxon>Kitasatosporales</taxon>
        <taxon>Streptomycetaceae</taxon>
        <taxon>Streptomyces</taxon>
    </lineage>
</organism>
<name>A0AAU3HR27_9ACTN</name>
<proteinExistence type="predicted"/>
<gene>
    <name evidence="1" type="ORF">OG699_01805</name>
</gene>
<accession>A0AAU3HR27</accession>
<sequence>MAEHADLVEIPPAPSQLVEDEPGIAEARFGRLAQLALGDLNGILDPFARKLHGGLKALALNCHWK</sequence>
<dbReference type="AlphaFoldDB" id="A0AAU3HR27"/>